<dbReference type="AlphaFoldDB" id="A0A832SK58"/>
<accession>A0A832SK58</accession>
<gene>
    <name evidence="1" type="ORF">HA338_11605</name>
</gene>
<evidence type="ECO:0000313" key="1">
    <source>
        <dbReference type="EMBL" id="HIH94633.1"/>
    </source>
</evidence>
<reference evidence="1" key="1">
    <citation type="journal article" date="2020" name="bioRxiv">
        <title>A rank-normalized archaeal taxonomy based on genome phylogeny resolves widespread incomplete and uneven classifications.</title>
        <authorList>
            <person name="Rinke C."/>
            <person name="Chuvochina M."/>
            <person name="Mussig A.J."/>
            <person name="Chaumeil P.-A."/>
            <person name="Waite D.W."/>
            <person name="Whitman W.B."/>
            <person name="Parks D.H."/>
            <person name="Hugenholtz P."/>
        </authorList>
    </citation>
    <scope>NUCLEOTIDE SEQUENCE</scope>
    <source>
        <strain evidence="1">UBA8876</strain>
    </source>
</reference>
<dbReference type="Proteomes" id="UP000600774">
    <property type="component" value="Unassembled WGS sequence"/>
</dbReference>
<dbReference type="RefSeq" id="WP_157860194.1">
    <property type="nucleotide sequence ID" value="NZ_DUJU01000134.1"/>
</dbReference>
<sequence>MYNPLYGLIEAHRDVEARYIISGFGKKGQFARSICILPGLLIYAG</sequence>
<name>A0A832SK58_9EURY</name>
<protein>
    <submittedName>
        <fullName evidence="1">Uncharacterized protein</fullName>
    </submittedName>
</protein>
<evidence type="ECO:0000313" key="2">
    <source>
        <dbReference type="Proteomes" id="UP000600774"/>
    </source>
</evidence>
<dbReference type="GeneID" id="43446075"/>
<comment type="caution">
    <text evidence="1">The sequence shown here is derived from an EMBL/GenBank/DDBJ whole genome shotgun (WGS) entry which is preliminary data.</text>
</comment>
<dbReference type="EMBL" id="DUJU01000134">
    <property type="protein sequence ID" value="HIH94633.1"/>
    <property type="molecule type" value="Genomic_DNA"/>
</dbReference>
<organism evidence="1 2">
    <name type="scientific">Methanosarcina acetivorans</name>
    <dbReference type="NCBI Taxonomy" id="2214"/>
    <lineage>
        <taxon>Archaea</taxon>
        <taxon>Methanobacteriati</taxon>
        <taxon>Methanobacteriota</taxon>
        <taxon>Stenosarchaea group</taxon>
        <taxon>Methanomicrobia</taxon>
        <taxon>Methanosarcinales</taxon>
        <taxon>Methanosarcinaceae</taxon>
        <taxon>Methanosarcina</taxon>
    </lineage>
</organism>
<proteinExistence type="predicted"/>